<accession>A0ABR2VXW2</accession>
<name>A0ABR2VXW2_9FUNG</name>
<dbReference type="EMBL" id="JASJQH010007431">
    <property type="protein sequence ID" value="KAK9709168.1"/>
    <property type="molecule type" value="Genomic_DNA"/>
</dbReference>
<organism evidence="1 2">
    <name type="scientific">Basidiobolus ranarum</name>
    <dbReference type="NCBI Taxonomy" id="34480"/>
    <lineage>
        <taxon>Eukaryota</taxon>
        <taxon>Fungi</taxon>
        <taxon>Fungi incertae sedis</taxon>
        <taxon>Zoopagomycota</taxon>
        <taxon>Entomophthoromycotina</taxon>
        <taxon>Basidiobolomycetes</taxon>
        <taxon>Basidiobolales</taxon>
        <taxon>Basidiobolaceae</taxon>
        <taxon>Basidiobolus</taxon>
    </lineage>
</organism>
<evidence type="ECO:0000313" key="1">
    <source>
        <dbReference type="EMBL" id="KAK9709168.1"/>
    </source>
</evidence>
<dbReference type="PANTHER" id="PTHR37331:SF1">
    <property type="entry name" value="YALI0F11671P"/>
    <property type="match status" value="1"/>
</dbReference>
<comment type="caution">
    <text evidence="1">The sequence shown here is derived from an EMBL/GenBank/DDBJ whole genome shotgun (WGS) entry which is preliminary data.</text>
</comment>
<proteinExistence type="predicted"/>
<dbReference type="PANTHER" id="PTHR37331">
    <property type="entry name" value="YALI0F11671P"/>
    <property type="match status" value="1"/>
</dbReference>
<evidence type="ECO:0000313" key="2">
    <source>
        <dbReference type="Proteomes" id="UP001479436"/>
    </source>
</evidence>
<keyword evidence="2" id="KW-1185">Reference proteome</keyword>
<protein>
    <submittedName>
        <fullName evidence="1">Uncharacterized protein</fullName>
    </submittedName>
</protein>
<gene>
    <name evidence="1" type="ORF">K7432_009223</name>
</gene>
<dbReference type="Proteomes" id="UP001479436">
    <property type="component" value="Unassembled WGS sequence"/>
</dbReference>
<sequence length="182" mass="20935">MLHPMRTYIPNISRVKQCTLRFYATKMTQDPQYKGLFYHPTKDSKFAVSFLDFDKEKAIIGWVPEDCVGKLEKKPDAFVTNTKFQELLHQVIKDNAHIVDKTLIALAKHQKQGWLHIADERNPPPWGRIPSPEDIFGSVNVIDGKIVEGSYQRMLAHRIVSSNGLFKLSDPLHQRLVQILKS</sequence>
<reference evidence="1 2" key="1">
    <citation type="submission" date="2023-04" db="EMBL/GenBank/DDBJ databases">
        <title>Genome of Basidiobolus ranarum AG-B5.</title>
        <authorList>
            <person name="Stajich J.E."/>
            <person name="Carter-House D."/>
            <person name="Gryganskyi A."/>
        </authorList>
    </citation>
    <scope>NUCLEOTIDE SEQUENCE [LARGE SCALE GENOMIC DNA]</scope>
    <source>
        <strain evidence="1 2">AG-B5</strain>
    </source>
</reference>